<dbReference type="GO" id="GO:0005737">
    <property type="term" value="C:cytoplasm"/>
    <property type="evidence" value="ECO:0007669"/>
    <property type="project" value="TreeGrafter"/>
</dbReference>
<dbReference type="GO" id="GO:0016018">
    <property type="term" value="F:cyclosporin A binding"/>
    <property type="evidence" value="ECO:0007669"/>
    <property type="project" value="TreeGrafter"/>
</dbReference>
<dbReference type="EC" id="5.2.1.8" evidence="5"/>
<protein>
    <recommendedName>
        <fullName evidence="5">Peptidyl-prolyl cis-trans isomerase</fullName>
        <shortName evidence="5">PPIase</shortName>
        <ecNumber evidence="5">5.2.1.8</ecNumber>
    </recommendedName>
</protein>
<evidence type="ECO:0000256" key="5">
    <source>
        <dbReference type="RuleBase" id="RU363019"/>
    </source>
</evidence>
<organism evidence="7 8">
    <name type="scientific">Pycnococcus provasolii</name>
    <dbReference type="NCBI Taxonomy" id="41880"/>
    <lineage>
        <taxon>Eukaryota</taxon>
        <taxon>Viridiplantae</taxon>
        <taxon>Chlorophyta</taxon>
        <taxon>Pseudoscourfieldiophyceae</taxon>
        <taxon>Pseudoscourfieldiales</taxon>
        <taxon>Pycnococcaceae</taxon>
        <taxon>Pycnococcus</taxon>
    </lineage>
</organism>
<evidence type="ECO:0000256" key="4">
    <source>
        <dbReference type="ARBA" id="ARBA00023235"/>
    </source>
</evidence>
<keyword evidence="4 5" id="KW-0413">Isomerase</keyword>
<evidence type="ECO:0000313" key="7">
    <source>
        <dbReference type="EMBL" id="GHP10433.1"/>
    </source>
</evidence>
<dbReference type="InterPro" id="IPR002130">
    <property type="entry name" value="Cyclophilin-type_PPIase_dom"/>
</dbReference>
<dbReference type="EMBL" id="BNJQ01000029">
    <property type="protein sequence ID" value="GHP10433.1"/>
    <property type="molecule type" value="Genomic_DNA"/>
</dbReference>
<evidence type="ECO:0000256" key="2">
    <source>
        <dbReference type="ARBA" id="ARBA00007365"/>
    </source>
</evidence>
<evidence type="ECO:0000259" key="6">
    <source>
        <dbReference type="PROSITE" id="PS50072"/>
    </source>
</evidence>
<evidence type="ECO:0000256" key="1">
    <source>
        <dbReference type="ARBA" id="ARBA00000971"/>
    </source>
</evidence>
<dbReference type="PANTHER" id="PTHR11071">
    <property type="entry name" value="PEPTIDYL-PROLYL CIS-TRANS ISOMERASE"/>
    <property type="match status" value="1"/>
</dbReference>
<name>A0A830HUN9_9CHLO</name>
<comment type="function">
    <text evidence="5">PPIases accelerate the folding of proteins. It catalyzes the cis-trans isomerization of proline imidic peptide bonds in oligopeptides.</text>
</comment>
<dbReference type="PROSITE" id="PS50072">
    <property type="entry name" value="CSA_PPIASE_2"/>
    <property type="match status" value="1"/>
</dbReference>
<dbReference type="GO" id="GO:0003755">
    <property type="term" value="F:peptidyl-prolyl cis-trans isomerase activity"/>
    <property type="evidence" value="ECO:0007669"/>
    <property type="project" value="UniProtKB-UniRule"/>
</dbReference>
<evidence type="ECO:0000256" key="3">
    <source>
        <dbReference type="ARBA" id="ARBA00023110"/>
    </source>
</evidence>
<feature type="domain" description="PPIase cyclophilin-type" evidence="6">
    <location>
        <begin position="70"/>
        <end position="236"/>
    </location>
</feature>
<dbReference type="PANTHER" id="PTHR11071:SF561">
    <property type="entry name" value="PEPTIDYL-PROLYL CIS-TRANS ISOMERASE D-RELATED"/>
    <property type="match status" value="1"/>
</dbReference>
<dbReference type="FunFam" id="2.40.100.10:FF:000025">
    <property type="entry name" value="Peptidyl-prolyl cis-trans isomerase CYP19-2"/>
    <property type="match status" value="1"/>
</dbReference>
<gene>
    <name evidence="7" type="ORF">PPROV_000916400</name>
</gene>
<keyword evidence="8" id="KW-1185">Reference proteome</keyword>
<comment type="similarity">
    <text evidence="2 5">Belongs to the cyclophilin-type PPIase family.</text>
</comment>
<dbReference type="InterPro" id="IPR029000">
    <property type="entry name" value="Cyclophilin-like_dom_sf"/>
</dbReference>
<dbReference type="AlphaFoldDB" id="A0A830HUN9"/>
<comment type="catalytic activity">
    <reaction evidence="1 5">
        <text>[protein]-peptidylproline (omega=180) = [protein]-peptidylproline (omega=0)</text>
        <dbReference type="Rhea" id="RHEA:16237"/>
        <dbReference type="Rhea" id="RHEA-COMP:10747"/>
        <dbReference type="Rhea" id="RHEA-COMP:10748"/>
        <dbReference type="ChEBI" id="CHEBI:83833"/>
        <dbReference type="ChEBI" id="CHEBI:83834"/>
        <dbReference type="EC" id="5.2.1.8"/>
    </reaction>
</comment>
<dbReference type="Proteomes" id="UP000660262">
    <property type="component" value="Unassembled WGS sequence"/>
</dbReference>
<evidence type="ECO:0000313" key="8">
    <source>
        <dbReference type="Proteomes" id="UP000660262"/>
    </source>
</evidence>
<dbReference type="GO" id="GO:0006457">
    <property type="term" value="P:protein folding"/>
    <property type="evidence" value="ECO:0007669"/>
    <property type="project" value="TreeGrafter"/>
</dbReference>
<dbReference type="SUPFAM" id="SSF50891">
    <property type="entry name" value="Cyclophilin-like"/>
    <property type="match status" value="1"/>
</dbReference>
<comment type="caution">
    <text evidence="7">The sequence shown here is derived from an EMBL/GenBank/DDBJ whole genome shotgun (WGS) entry which is preliminary data.</text>
</comment>
<proteinExistence type="inferred from homology"/>
<dbReference type="OrthoDB" id="407558at2759"/>
<sequence>MPSVASRVFLEFDVGGARAAYARAAAFVDATNLRYGFTSKDIEKLGGSEKARIEEYYASDFEWGAAGEPILINKPPDHRVIFELNTKESPLACENFVALCTNVNKKSAESGCDLSYRNIKMHRVLKGFMAQGGDIQFGNGSGGESIWGKKFKDDKGGLKLKHDKRGVLSMGNSGKNSNTSQFFITFAPLKQLDGKHVVFGRVVEGMEVLDVIEAECREDSTDETPKNEIVIVDCGTC</sequence>
<dbReference type="Pfam" id="PF00160">
    <property type="entry name" value="Pro_isomerase"/>
    <property type="match status" value="1"/>
</dbReference>
<reference evidence="7" key="1">
    <citation type="submission" date="2020-10" db="EMBL/GenBank/DDBJ databases">
        <title>Unveiling of a novel bifunctional photoreceptor, Dualchrome1, isolated from a cosmopolitan green alga.</title>
        <authorList>
            <person name="Suzuki S."/>
            <person name="Kawachi M."/>
        </authorList>
    </citation>
    <scope>NUCLEOTIDE SEQUENCE</scope>
    <source>
        <strain evidence="7">NIES 2893</strain>
    </source>
</reference>
<accession>A0A830HUN9</accession>
<dbReference type="Gene3D" id="2.40.100.10">
    <property type="entry name" value="Cyclophilin-like"/>
    <property type="match status" value="1"/>
</dbReference>
<keyword evidence="3 5" id="KW-0697">Rotamase</keyword>
<dbReference type="PRINTS" id="PR00153">
    <property type="entry name" value="CSAPPISMRASE"/>
</dbReference>